<feature type="non-terminal residue" evidence="2">
    <location>
        <position position="1"/>
    </location>
</feature>
<comment type="caution">
    <text evidence="2">The sequence shown here is derived from an EMBL/GenBank/DDBJ whole genome shotgun (WGS) entry which is preliminary data.</text>
</comment>
<dbReference type="AlphaFoldDB" id="A0A4Y2RCA1"/>
<feature type="region of interest" description="Disordered" evidence="1">
    <location>
        <begin position="1"/>
        <end position="24"/>
    </location>
</feature>
<gene>
    <name evidence="2" type="ORF">AVEN_6778_1</name>
</gene>
<protein>
    <recommendedName>
        <fullName evidence="4">DUF4817 domain-containing protein</fullName>
    </recommendedName>
</protein>
<proteinExistence type="predicted"/>
<sequence length="86" mass="9733">NVPLRRSKSAAAGDSQRKCQNGYRTEDGASQVLEKQINCNSSQTFSLRVPNCRSPGKNPIKFWHEQFKGPGKVLDNHRSQTKLLYE</sequence>
<evidence type="ECO:0000313" key="2">
    <source>
        <dbReference type="EMBL" id="GBN73086.1"/>
    </source>
</evidence>
<evidence type="ECO:0000313" key="3">
    <source>
        <dbReference type="Proteomes" id="UP000499080"/>
    </source>
</evidence>
<evidence type="ECO:0008006" key="4">
    <source>
        <dbReference type="Google" id="ProtNLM"/>
    </source>
</evidence>
<accession>A0A4Y2RCA1</accession>
<dbReference type="EMBL" id="BGPR01143869">
    <property type="protein sequence ID" value="GBN73086.1"/>
    <property type="molecule type" value="Genomic_DNA"/>
</dbReference>
<keyword evidence="3" id="KW-1185">Reference proteome</keyword>
<evidence type="ECO:0000256" key="1">
    <source>
        <dbReference type="SAM" id="MobiDB-lite"/>
    </source>
</evidence>
<reference evidence="2 3" key="1">
    <citation type="journal article" date="2019" name="Sci. Rep.">
        <title>Orb-weaving spider Araneus ventricosus genome elucidates the spidroin gene catalogue.</title>
        <authorList>
            <person name="Kono N."/>
            <person name="Nakamura H."/>
            <person name="Ohtoshi R."/>
            <person name="Moran D.A.P."/>
            <person name="Shinohara A."/>
            <person name="Yoshida Y."/>
            <person name="Fujiwara M."/>
            <person name="Mori M."/>
            <person name="Tomita M."/>
            <person name="Arakawa K."/>
        </authorList>
    </citation>
    <scope>NUCLEOTIDE SEQUENCE [LARGE SCALE GENOMIC DNA]</scope>
</reference>
<dbReference type="Proteomes" id="UP000499080">
    <property type="component" value="Unassembled WGS sequence"/>
</dbReference>
<organism evidence="2 3">
    <name type="scientific">Araneus ventricosus</name>
    <name type="common">Orbweaver spider</name>
    <name type="synonym">Epeira ventricosa</name>
    <dbReference type="NCBI Taxonomy" id="182803"/>
    <lineage>
        <taxon>Eukaryota</taxon>
        <taxon>Metazoa</taxon>
        <taxon>Ecdysozoa</taxon>
        <taxon>Arthropoda</taxon>
        <taxon>Chelicerata</taxon>
        <taxon>Arachnida</taxon>
        <taxon>Araneae</taxon>
        <taxon>Araneomorphae</taxon>
        <taxon>Entelegynae</taxon>
        <taxon>Araneoidea</taxon>
        <taxon>Araneidae</taxon>
        <taxon>Araneus</taxon>
    </lineage>
</organism>
<name>A0A4Y2RCA1_ARAVE</name>